<organism evidence="3 4">
    <name type="scientific">Amycolatopsis pretoriensis</name>
    <dbReference type="NCBI Taxonomy" id="218821"/>
    <lineage>
        <taxon>Bacteria</taxon>
        <taxon>Bacillati</taxon>
        <taxon>Actinomycetota</taxon>
        <taxon>Actinomycetes</taxon>
        <taxon>Pseudonocardiales</taxon>
        <taxon>Pseudonocardiaceae</taxon>
        <taxon>Amycolatopsis</taxon>
    </lineage>
</organism>
<name>A0A1H5QES7_9PSEU</name>
<dbReference type="AlphaFoldDB" id="A0A1H5QES7"/>
<dbReference type="Gene3D" id="3.30.530.20">
    <property type="match status" value="1"/>
</dbReference>
<sequence length="145" mass="16305">MSEFEIVREYPQARTRVWRALTDPALVPRWTSTGQGGRPEGFAPEVGTRFRFVGRPVPGWDGVVRCEVLAADAPELLSYSWRNQESDAPSTVTCHLDETPDGTRLTYRHTGFQGVGGFFMSRLLHRVRRRMLTEGLPGVLADSGW</sequence>
<dbReference type="InterPro" id="IPR023393">
    <property type="entry name" value="START-like_dom_sf"/>
</dbReference>
<evidence type="ECO:0000313" key="4">
    <source>
        <dbReference type="Proteomes" id="UP000198878"/>
    </source>
</evidence>
<comment type="similarity">
    <text evidence="1">Belongs to the AHA1 family.</text>
</comment>
<keyword evidence="4" id="KW-1185">Reference proteome</keyword>
<proteinExistence type="inferred from homology"/>
<protein>
    <submittedName>
        <fullName evidence="3">Uncharacterized conserved protein YndB, AHSA1/START domain</fullName>
    </submittedName>
</protein>
<gene>
    <name evidence="3" type="ORF">SAMN05421837_102382</name>
</gene>
<evidence type="ECO:0000313" key="3">
    <source>
        <dbReference type="EMBL" id="SEF23737.1"/>
    </source>
</evidence>
<dbReference type="OrthoDB" id="9803476at2"/>
<dbReference type="RefSeq" id="WP_086682008.1">
    <property type="nucleotide sequence ID" value="NZ_FNUJ01000002.1"/>
</dbReference>
<dbReference type="CDD" id="cd07814">
    <property type="entry name" value="SRPBCC_CalC_Aha1-like"/>
    <property type="match status" value="1"/>
</dbReference>
<evidence type="ECO:0000256" key="1">
    <source>
        <dbReference type="ARBA" id="ARBA00006817"/>
    </source>
</evidence>
<dbReference type="EMBL" id="FNUJ01000002">
    <property type="protein sequence ID" value="SEF23737.1"/>
    <property type="molecule type" value="Genomic_DNA"/>
</dbReference>
<dbReference type="Proteomes" id="UP000198878">
    <property type="component" value="Unassembled WGS sequence"/>
</dbReference>
<reference evidence="4" key="1">
    <citation type="submission" date="2016-10" db="EMBL/GenBank/DDBJ databases">
        <authorList>
            <person name="Varghese N."/>
            <person name="Submissions S."/>
        </authorList>
    </citation>
    <scope>NUCLEOTIDE SEQUENCE [LARGE SCALE GENOMIC DNA]</scope>
    <source>
        <strain evidence="4">DSM 44654</strain>
    </source>
</reference>
<dbReference type="InterPro" id="IPR013538">
    <property type="entry name" value="ASHA1/2-like_C"/>
</dbReference>
<dbReference type="STRING" id="218821.SAMN05421837_102382"/>
<dbReference type="SUPFAM" id="SSF55961">
    <property type="entry name" value="Bet v1-like"/>
    <property type="match status" value="1"/>
</dbReference>
<accession>A0A1H5QES7</accession>
<evidence type="ECO:0000259" key="2">
    <source>
        <dbReference type="Pfam" id="PF08327"/>
    </source>
</evidence>
<feature type="domain" description="Activator of Hsp90 ATPase homologue 1/2-like C-terminal" evidence="2">
    <location>
        <begin position="14"/>
        <end position="113"/>
    </location>
</feature>
<dbReference type="Pfam" id="PF08327">
    <property type="entry name" value="AHSA1"/>
    <property type="match status" value="1"/>
</dbReference>